<feature type="region of interest" description="Disordered" evidence="1">
    <location>
        <begin position="59"/>
        <end position="79"/>
    </location>
</feature>
<dbReference type="AlphaFoldDB" id="A0AAW0UAL3"/>
<organism evidence="2 3">
    <name type="scientific">Scylla paramamosain</name>
    <name type="common">Mud crab</name>
    <dbReference type="NCBI Taxonomy" id="85552"/>
    <lineage>
        <taxon>Eukaryota</taxon>
        <taxon>Metazoa</taxon>
        <taxon>Ecdysozoa</taxon>
        <taxon>Arthropoda</taxon>
        <taxon>Crustacea</taxon>
        <taxon>Multicrustacea</taxon>
        <taxon>Malacostraca</taxon>
        <taxon>Eumalacostraca</taxon>
        <taxon>Eucarida</taxon>
        <taxon>Decapoda</taxon>
        <taxon>Pleocyemata</taxon>
        <taxon>Brachyura</taxon>
        <taxon>Eubrachyura</taxon>
        <taxon>Portunoidea</taxon>
        <taxon>Portunidae</taxon>
        <taxon>Portuninae</taxon>
        <taxon>Scylla</taxon>
    </lineage>
</organism>
<name>A0AAW0UAL3_SCYPA</name>
<sequence>MALPVVLLARSPPNHTRTARQRTAAVREAKHGARTACARWALCFVCLLPAWPSGATQRPFTSPISFPPSRPPSRHLLSS</sequence>
<evidence type="ECO:0008006" key="4">
    <source>
        <dbReference type="Google" id="ProtNLM"/>
    </source>
</evidence>
<comment type="caution">
    <text evidence="2">The sequence shown here is derived from an EMBL/GenBank/DDBJ whole genome shotgun (WGS) entry which is preliminary data.</text>
</comment>
<evidence type="ECO:0000313" key="3">
    <source>
        <dbReference type="Proteomes" id="UP001487740"/>
    </source>
</evidence>
<proteinExistence type="predicted"/>
<accession>A0AAW0UAL3</accession>
<protein>
    <recommendedName>
        <fullName evidence="4">Secreted protein</fullName>
    </recommendedName>
</protein>
<gene>
    <name evidence="2" type="ORF">O3P69_005758</name>
</gene>
<evidence type="ECO:0000256" key="1">
    <source>
        <dbReference type="SAM" id="MobiDB-lite"/>
    </source>
</evidence>
<reference evidence="2 3" key="1">
    <citation type="submission" date="2023-03" db="EMBL/GenBank/DDBJ databases">
        <title>High-quality genome of Scylla paramamosain provides insights in environmental adaptation.</title>
        <authorList>
            <person name="Zhang L."/>
        </authorList>
    </citation>
    <scope>NUCLEOTIDE SEQUENCE [LARGE SCALE GENOMIC DNA]</scope>
    <source>
        <strain evidence="2">LZ_2023a</strain>
        <tissue evidence="2">Muscle</tissue>
    </source>
</reference>
<evidence type="ECO:0000313" key="2">
    <source>
        <dbReference type="EMBL" id="KAK8395865.1"/>
    </source>
</evidence>
<keyword evidence="3" id="KW-1185">Reference proteome</keyword>
<dbReference type="EMBL" id="JARAKH010000017">
    <property type="protein sequence ID" value="KAK8395865.1"/>
    <property type="molecule type" value="Genomic_DNA"/>
</dbReference>
<dbReference type="Proteomes" id="UP001487740">
    <property type="component" value="Unassembled WGS sequence"/>
</dbReference>